<evidence type="ECO:0000313" key="3">
    <source>
        <dbReference type="Proteomes" id="UP000179275"/>
    </source>
</evidence>
<dbReference type="Proteomes" id="UP000179275">
    <property type="component" value="Unassembled WGS sequence"/>
</dbReference>
<sequence length="84" mass="9378">MRKIIHRLRRQPEHIRTYVLHALTIVAGVILFSLWVYSLGTDLTAKDTQAELKNDLQPFSALKDNLIGGYNSIIGQEAAPAAAY</sequence>
<feature type="transmembrane region" description="Helical" evidence="1">
    <location>
        <begin position="20"/>
        <end position="38"/>
    </location>
</feature>
<keyword evidence="1" id="KW-0472">Membrane</keyword>
<evidence type="ECO:0000313" key="2">
    <source>
        <dbReference type="EMBL" id="OGI76200.1"/>
    </source>
</evidence>
<protein>
    <submittedName>
        <fullName evidence="2">Uncharacterized protein</fullName>
    </submittedName>
</protein>
<proteinExistence type="predicted"/>
<dbReference type="EMBL" id="MFUG01000007">
    <property type="protein sequence ID" value="OGI76200.1"/>
    <property type="molecule type" value="Genomic_DNA"/>
</dbReference>
<keyword evidence="1" id="KW-1133">Transmembrane helix</keyword>
<reference evidence="2 3" key="1">
    <citation type="journal article" date="2016" name="Nat. Commun.">
        <title>Thousands of microbial genomes shed light on interconnected biogeochemical processes in an aquifer system.</title>
        <authorList>
            <person name="Anantharaman K."/>
            <person name="Brown C.T."/>
            <person name="Hug L.A."/>
            <person name="Sharon I."/>
            <person name="Castelle C.J."/>
            <person name="Probst A.J."/>
            <person name="Thomas B.C."/>
            <person name="Singh A."/>
            <person name="Wilkins M.J."/>
            <person name="Karaoz U."/>
            <person name="Brodie E.L."/>
            <person name="Williams K.H."/>
            <person name="Hubbard S.S."/>
            <person name="Banfield J.F."/>
        </authorList>
    </citation>
    <scope>NUCLEOTIDE SEQUENCE [LARGE SCALE GENOMIC DNA]</scope>
</reference>
<organism evidence="2 3">
    <name type="scientific">Candidatus Nomurabacteria bacterium RIFCSPHIGHO2_02_FULL_42_19</name>
    <dbReference type="NCBI Taxonomy" id="1801756"/>
    <lineage>
        <taxon>Bacteria</taxon>
        <taxon>Candidatus Nomuraibacteriota</taxon>
    </lineage>
</organism>
<dbReference type="STRING" id="1801756.A3C67_03220"/>
<evidence type="ECO:0000256" key="1">
    <source>
        <dbReference type="SAM" id="Phobius"/>
    </source>
</evidence>
<accession>A0A1F6W2R2</accession>
<keyword evidence="1" id="KW-0812">Transmembrane</keyword>
<dbReference type="AlphaFoldDB" id="A0A1F6W2R2"/>
<comment type="caution">
    <text evidence="2">The sequence shown here is derived from an EMBL/GenBank/DDBJ whole genome shotgun (WGS) entry which is preliminary data.</text>
</comment>
<name>A0A1F6W2R2_9BACT</name>
<gene>
    <name evidence="2" type="ORF">A3C67_03220</name>
</gene>